<proteinExistence type="predicted"/>
<dbReference type="AlphaFoldDB" id="A0A0F9KV87"/>
<dbReference type="EMBL" id="LAZR01008445">
    <property type="protein sequence ID" value="KKM78721.1"/>
    <property type="molecule type" value="Genomic_DNA"/>
</dbReference>
<sequence length="110" mass="13080">MDQDRQLARIIYHKWMSNMKFTLDLEEYSYKDKGRNDPRYRFFKKQLMANTYEALRLLFEELEDIGILCETEYDEDVKEGYKPGESGGSGYINSSRFNAWIKRELAAGNK</sequence>
<evidence type="ECO:0000313" key="1">
    <source>
        <dbReference type="EMBL" id="KKM78721.1"/>
    </source>
</evidence>
<reference evidence="1" key="1">
    <citation type="journal article" date="2015" name="Nature">
        <title>Complex archaea that bridge the gap between prokaryotes and eukaryotes.</title>
        <authorList>
            <person name="Spang A."/>
            <person name="Saw J.H."/>
            <person name="Jorgensen S.L."/>
            <person name="Zaremba-Niedzwiedzka K."/>
            <person name="Martijn J."/>
            <person name="Lind A.E."/>
            <person name="van Eijk R."/>
            <person name="Schleper C."/>
            <person name="Guy L."/>
            <person name="Ettema T.J."/>
        </authorList>
    </citation>
    <scope>NUCLEOTIDE SEQUENCE</scope>
</reference>
<name>A0A0F9KV87_9ZZZZ</name>
<protein>
    <submittedName>
        <fullName evidence="1">Uncharacterized protein</fullName>
    </submittedName>
</protein>
<accession>A0A0F9KV87</accession>
<comment type="caution">
    <text evidence="1">The sequence shown here is derived from an EMBL/GenBank/DDBJ whole genome shotgun (WGS) entry which is preliminary data.</text>
</comment>
<organism evidence="1">
    <name type="scientific">marine sediment metagenome</name>
    <dbReference type="NCBI Taxonomy" id="412755"/>
    <lineage>
        <taxon>unclassified sequences</taxon>
        <taxon>metagenomes</taxon>
        <taxon>ecological metagenomes</taxon>
    </lineage>
</organism>
<gene>
    <name evidence="1" type="ORF">LCGC14_1357080</name>
</gene>